<evidence type="ECO:0000313" key="3">
    <source>
        <dbReference type="Proteomes" id="UP000283479"/>
    </source>
</evidence>
<evidence type="ECO:0000256" key="1">
    <source>
        <dbReference type="SAM" id="SignalP"/>
    </source>
</evidence>
<dbReference type="OrthoDB" id="4552877at2"/>
<name>A0A3S3BLS1_9NOCA</name>
<reference evidence="2 3" key="1">
    <citation type="submission" date="2018-11" db="EMBL/GenBank/DDBJ databases">
        <title>Rhodococcus spongicola sp. nov. and Rhodococcus xishaensis sp. nov. from marine sponges.</title>
        <authorList>
            <person name="Li L."/>
            <person name="Lin H.W."/>
        </authorList>
    </citation>
    <scope>NUCLEOTIDE SEQUENCE [LARGE SCALE GENOMIC DNA]</scope>
    <source>
        <strain evidence="2 3">LHW51113</strain>
    </source>
</reference>
<dbReference type="AlphaFoldDB" id="A0A3S3BLS1"/>
<keyword evidence="1" id="KW-0732">Signal</keyword>
<evidence type="ECO:0000313" key="2">
    <source>
        <dbReference type="EMBL" id="RVW04339.1"/>
    </source>
</evidence>
<dbReference type="InterPro" id="IPR024520">
    <property type="entry name" value="DUF3558"/>
</dbReference>
<accession>A0A3S3BLS1</accession>
<dbReference type="Pfam" id="PF12079">
    <property type="entry name" value="DUF3558"/>
    <property type="match status" value="1"/>
</dbReference>
<proteinExistence type="predicted"/>
<feature type="signal peptide" evidence="1">
    <location>
        <begin position="1"/>
        <end position="18"/>
    </location>
</feature>
<feature type="chain" id="PRO_5038774899" evidence="1">
    <location>
        <begin position="19"/>
        <end position="199"/>
    </location>
</feature>
<dbReference type="Proteomes" id="UP000283479">
    <property type="component" value="Unassembled WGS sequence"/>
</dbReference>
<dbReference type="EMBL" id="RKLO01000002">
    <property type="protein sequence ID" value="RVW04339.1"/>
    <property type="molecule type" value="Genomic_DNA"/>
</dbReference>
<sequence length="199" mass="21567">MLHRTAVAALLVTTSILAACGAGTETPEAVAISDAAESDTVSPTPTVRVPRHVDQSDRPLVTFDPCLDIPDDALVEAGYDPKSKDEDVVAADYHTFLICGFRTPQRQYALSLLSGNITFAEQQEKSKDYATPIMLDGRRALLEVPNSLSCAVSIETSYGILGVSRVFFRTRSDQNTEEERCIGIEETASIIARYLPEGA</sequence>
<protein>
    <submittedName>
        <fullName evidence="2">DUF3558 domain-containing protein</fullName>
    </submittedName>
</protein>
<gene>
    <name evidence="2" type="ORF">EGT50_06465</name>
</gene>
<organism evidence="2 3">
    <name type="scientific">Rhodococcus xishaensis</name>
    <dbReference type="NCBI Taxonomy" id="2487364"/>
    <lineage>
        <taxon>Bacteria</taxon>
        <taxon>Bacillati</taxon>
        <taxon>Actinomycetota</taxon>
        <taxon>Actinomycetes</taxon>
        <taxon>Mycobacteriales</taxon>
        <taxon>Nocardiaceae</taxon>
        <taxon>Rhodococcus</taxon>
    </lineage>
</organism>
<dbReference type="RefSeq" id="WP_127951732.1">
    <property type="nucleotide sequence ID" value="NZ_RKLO01000002.1"/>
</dbReference>
<keyword evidence="3" id="KW-1185">Reference proteome</keyword>
<dbReference type="PROSITE" id="PS51257">
    <property type="entry name" value="PROKAR_LIPOPROTEIN"/>
    <property type="match status" value="1"/>
</dbReference>
<comment type="caution">
    <text evidence="2">The sequence shown here is derived from an EMBL/GenBank/DDBJ whole genome shotgun (WGS) entry which is preliminary data.</text>
</comment>